<evidence type="ECO:0000256" key="10">
    <source>
        <dbReference type="ARBA" id="ARBA00022771"/>
    </source>
</evidence>
<comment type="function">
    <text evidence="26">Component of the transcription regulatory histone acetylation (HAT) complex SAGA, a multiprotein complex that activates transcription by remodeling chromatin and mediating histone acetylation and deubiquitination. Within the SAGA complex, participates in a subcomplex that specifically deubiquitinates histone H2B. The SAGA complex is recruited to specific gene promoters by activators, where it is required for transcription.</text>
</comment>
<dbReference type="PANTHER" id="PTHR22878:SF73">
    <property type="entry name" value="DYNEIN AXONEMAL HEAVY CHAIN 1"/>
    <property type="match status" value="1"/>
</dbReference>
<dbReference type="GO" id="GO:0030286">
    <property type="term" value="C:dynein complex"/>
    <property type="evidence" value="ECO:0007669"/>
    <property type="project" value="UniProtKB-KW"/>
</dbReference>
<dbReference type="GO" id="GO:0006325">
    <property type="term" value="P:chromatin organization"/>
    <property type="evidence" value="ECO:0007669"/>
    <property type="project" value="UniProtKB-KW"/>
</dbReference>
<evidence type="ECO:0000256" key="7">
    <source>
        <dbReference type="ARBA" id="ARBA00022701"/>
    </source>
</evidence>
<dbReference type="Pfam" id="PF03028">
    <property type="entry name" value="Dynein_heavy"/>
    <property type="match status" value="1"/>
</dbReference>
<dbReference type="GO" id="GO:0008569">
    <property type="term" value="F:minus-end-directed microtubule motor activity"/>
    <property type="evidence" value="ECO:0007669"/>
    <property type="project" value="InterPro"/>
</dbReference>
<dbReference type="FunFam" id="3.40.50.300:FF:002141">
    <property type="entry name" value="Dynein heavy chain"/>
    <property type="match status" value="1"/>
</dbReference>
<dbReference type="InterPro" id="IPR024743">
    <property type="entry name" value="Dynein_HC_stalk"/>
</dbReference>
<evidence type="ECO:0000256" key="19">
    <source>
        <dbReference type="ARBA" id="ARBA00023159"/>
    </source>
</evidence>
<dbReference type="PROSITE" id="PS51505">
    <property type="entry name" value="SCA7"/>
    <property type="match status" value="1"/>
</dbReference>
<evidence type="ECO:0000256" key="20">
    <source>
        <dbReference type="ARBA" id="ARBA00023163"/>
    </source>
</evidence>
<dbReference type="Gene3D" id="1.10.8.1220">
    <property type="match status" value="1"/>
</dbReference>
<dbReference type="Gene3D" id="1.10.287.2620">
    <property type="match status" value="1"/>
</dbReference>
<keyword evidence="23 26" id="KW-0539">Nucleus</keyword>
<evidence type="ECO:0000256" key="27">
    <source>
        <dbReference type="SAM" id="Coils"/>
    </source>
</evidence>
<evidence type="ECO:0000256" key="1">
    <source>
        <dbReference type="ARBA" id="ARBA00004123"/>
    </source>
</evidence>
<dbReference type="GO" id="GO:0030317">
    <property type="term" value="P:flagellated sperm motility"/>
    <property type="evidence" value="ECO:0007669"/>
    <property type="project" value="UniProtKB-ARBA"/>
</dbReference>
<dbReference type="InterPro" id="IPR013602">
    <property type="entry name" value="Dynein_heavy_linker"/>
</dbReference>
<keyword evidence="14 26" id="KW-0156">Chromatin regulator</keyword>
<dbReference type="FunFam" id="1.10.287.2620:FF:000005">
    <property type="entry name" value="Dynein heavy chain 1, axonemal"/>
    <property type="match status" value="1"/>
</dbReference>
<evidence type="ECO:0000256" key="5">
    <source>
        <dbReference type="ARBA" id="ARBA00011655"/>
    </source>
</evidence>
<evidence type="ECO:0000256" key="18">
    <source>
        <dbReference type="ARBA" id="ARBA00023069"/>
    </source>
</evidence>
<dbReference type="Gene3D" id="6.10.140.1060">
    <property type="match status" value="1"/>
</dbReference>
<evidence type="ECO:0000256" key="2">
    <source>
        <dbReference type="ARBA" id="ARBA00004230"/>
    </source>
</evidence>
<dbReference type="FunFam" id="3.20.180.20:FF:000003">
    <property type="entry name" value="Dynein heavy chain 12, axonemal"/>
    <property type="match status" value="1"/>
</dbReference>
<dbReference type="InterPro" id="IPR024317">
    <property type="entry name" value="Dynein_heavy_chain_D4_dom"/>
</dbReference>
<evidence type="ECO:0000256" key="26">
    <source>
        <dbReference type="HAMAP-Rule" id="MF_03047"/>
    </source>
</evidence>
<name>K1RJM8_MAGGI</name>
<accession>K1RJM8</accession>
<dbReference type="Pfam" id="PF12777">
    <property type="entry name" value="MT"/>
    <property type="match status" value="1"/>
</dbReference>
<keyword evidence="10 26" id="KW-0863">Zinc-finger</keyword>
<dbReference type="GO" id="GO:0000124">
    <property type="term" value="C:SAGA complex"/>
    <property type="evidence" value="ECO:0007669"/>
    <property type="project" value="UniProtKB-UniRule"/>
</dbReference>
<keyword evidence="15 26" id="KW-0805">Transcription regulation</keyword>
<evidence type="ECO:0000256" key="11">
    <source>
        <dbReference type="ARBA" id="ARBA00022833"/>
    </source>
</evidence>
<comment type="subunit">
    <text evidence="5">Consists of at least two heavy chains and a number of intermediate and light chains.</text>
</comment>
<dbReference type="InParanoid" id="K1RJM8"/>
<keyword evidence="24" id="KW-0966">Cell projection</keyword>
<dbReference type="FunFam" id="3.40.50.300:FF:001328">
    <property type="entry name" value="Dynein heavy chain 6, axonemal"/>
    <property type="match status" value="1"/>
</dbReference>
<dbReference type="Gene3D" id="3.30.160.60">
    <property type="entry name" value="Classic Zinc Finger"/>
    <property type="match status" value="1"/>
</dbReference>
<keyword evidence="6" id="KW-0963">Cytoplasm</keyword>
<dbReference type="Pfam" id="PF12775">
    <property type="entry name" value="AAA_7"/>
    <property type="match status" value="1"/>
</dbReference>
<dbReference type="GO" id="GO:0005874">
    <property type="term" value="C:microtubule"/>
    <property type="evidence" value="ECO:0007669"/>
    <property type="project" value="UniProtKB-KW"/>
</dbReference>
<evidence type="ECO:0000256" key="23">
    <source>
        <dbReference type="ARBA" id="ARBA00023242"/>
    </source>
</evidence>
<feature type="coiled-coil region" evidence="27">
    <location>
        <begin position="1065"/>
        <end position="1104"/>
    </location>
</feature>
<keyword evidence="12" id="KW-0067">ATP-binding</keyword>
<keyword evidence="13" id="KW-0282">Flagellum</keyword>
<dbReference type="InterPro" id="IPR041466">
    <property type="entry name" value="Dynein_AAA5_ext"/>
</dbReference>
<dbReference type="Pfam" id="PF17852">
    <property type="entry name" value="Dynein_AAA_lid"/>
    <property type="match status" value="1"/>
</dbReference>
<dbReference type="Gene3D" id="1.20.920.20">
    <property type="match status" value="1"/>
</dbReference>
<keyword evidence="9" id="KW-0547">Nucleotide-binding</keyword>
<keyword evidence="20 26" id="KW-0804">Transcription</keyword>
<comment type="subunit">
    <text evidence="26">Component of some SAGA transcription coactivator-HAT complexes. Within the SAGA complex, participates to a subcomplex of SAGA called the DUB module (deubiquitination module).</text>
</comment>
<dbReference type="InterPro" id="IPR043157">
    <property type="entry name" value="Dynein_AAA1S"/>
</dbReference>
<dbReference type="Pfam" id="PF18198">
    <property type="entry name" value="AAA_lid_11"/>
    <property type="match status" value="1"/>
</dbReference>
<evidence type="ECO:0000256" key="6">
    <source>
        <dbReference type="ARBA" id="ARBA00022490"/>
    </source>
</evidence>
<dbReference type="InterPro" id="IPR013243">
    <property type="entry name" value="SCA7_dom"/>
</dbReference>
<feature type="coiled-coil region" evidence="27">
    <location>
        <begin position="1223"/>
        <end position="1250"/>
    </location>
</feature>
<dbReference type="InterPro" id="IPR042228">
    <property type="entry name" value="Dynein_linker_3"/>
</dbReference>
<dbReference type="GO" id="GO:0008270">
    <property type="term" value="F:zinc ion binding"/>
    <property type="evidence" value="ECO:0007669"/>
    <property type="project" value="UniProtKB-UniRule"/>
</dbReference>
<keyword evidence="17 27" id="KW-0175">Coiled coil</keyword>
<dbReference type="Pfam" id="PF12774">
    <property type="entry name" value="AAA_6"/>
    <property type="match status" value="2"/>
</dbReference>
<dbReference type="GO" id="GO:0051959">
    <property type="term" value="F:dynein light intermediate chain binding"/>
    <property type="evidence" value="ECO:0007669"/>
    <property type="project" value="InterPro"/>
</dbReference>
<dbReference type="Pfam" id="PF12781">
    <property type="entry name" value="AAA_9"/>
    <property type="match status" value="1"/>
</dbReference>
<dbReference type="Gene3D" id="3.20.180.20">
    <property type="entry name" value="Dynein heavy chain, N-terminal domain 2"/>
    <property type="match status" value="1"/>
</dbReference>
<dbReference type="FunFam" id="1.10.472.130:FF:000006">
    <property type="entry name" value="Dynein axonemal heavy chain 1"/>
    <property type="match status" value="1"/>
</dbReference>
<dbReference type="FunFam" id="3.40.50.300:FF:000044">
    <property type="entry name" value="Dynein heavy chain 5, axonemal"/>
    <property type="match status" value="2"/>
</dbReference>
<dbReference type="InterPro" id="IPR035706">
    <property type="entry name" value="AAA_9"/>
</dbReference>
<evidence type="ECO:0000256" key="13">
    <source>
        <dbReference type="ARBA" id="ARBA00022846"/>
    </source>
</evidence>
<feature type="region of interest" description="Disordered" evidence="28">
    <location>
        <begin position="314"/>
        <end position="338"/>
    </location>
</feature>
<dbReference type="FunFam" id="1.20.920.30:FF:000005">
    <property type="entry name" value="Dynein, axonemal, heavy chain 2"/>
    <property type="match status" value="1"/>
</dbReference>
<keyword evidence="22" id="KW-0206">Cytoskeleton</keyword>
<dbReference type="Pfam" id="PF08209">
    <property type="entry name" value="Sgf11"/>
    <property type="match status" value="1"/>
</dbReference>
<dbReference type="InterPro" id="IPR042222">
    <property type="entry name" value="Dynein_2_N"/>
</dbReference>
<gene>
    <name evidence="29" type="ORF">CGI_10026448</name>
</gene>
<dbReference type="GO" id="GO:0005524">
    <property type="term" value="F:ATP binding"/>
    <property type="evidence" value="ECO:0007669"/>
    <property type="project" value="UniProtKB-KW"/>
</dbReference>
<dbReference type="InterPro" id="IPR026983">
    <property type="entry name" value="DHC"/>
</dbReference>
<dbReference type="InterPro" id="IPR041658">
    <property type="entry name" value="AAA_lid_11"/>
</dbReference>
<keyword evidence="7" id="KW-0493">Microtubule</keyword>
<evidence type="ECO:0000256" key="22">
    <source>
        <dbReference type="ARBA" id="ARBA00023212"/>
    </source>
</evidence>
<dbReference type="GO" id="GO:0005930">
    <property type="term" value="C:axoneme"/>
    <property type="evidence" value="ECO:0007669"/>
    <property type="project" value="UniProtKB-SubCell"/>
</dbReference>
<feature type="compositionally biased region" description="Basic residues" evidence="28">
    <location>
        <begin position="202"/>
        <end position="221"/>
    </location>
</feature>
<keyword evidence="18" id="KW-0969">Cilium</keyword>
<keyword evidence="11 26" id="KW-0862">Zinc</keyword>
<keyword evidence="19 26" id="KW-0010">Activator</keyword>
<dbReference type="InterPro" id="IPR004273">
    <property type="entry name" value="Dynein_heavy_D6_P-loop"/>
</dbReference>
<dbReference type="GO" id="GO:0036126">
    <property type="term" value="C:sperm flagellum"/>
    <property type="evidence" value="ECO:0007669"/>
    <property type="project" value="UniProtKB-ARBA"/>
</dbReference>
<dbReference type="Pfam" id="PF08393">
    <property type="entry name" value="DHC_N2"/>
    <property type="match status" value="1"/>
</dbReference>
<comment type="domain">
    <text evidence="26">The C-terminal SGF11-type zinc-finger domain forms part of the 'catalytic lobe' of the SAGA deubiquitination module.</text>
</comment>
<comment type="similarity">
    <text evidence="4">Belongs to the dynein heavy chain family.</text>
</comment>
<dbReference type="FunFam" id="1.20.920.20:FF:000006">
    <property type="entry name" value="Dynein, axonemal, heavy chain 6"/>
    <property type="match status" value="1"/>
</dbReference>
<dbReference type="FunFam" id="3.40.50.300:FF:000223">
    <property type="entry name" value="Dynein heavy chain 3, axonemal"/>
    <property type="match status" value="1"/>
</dbReference>
<dbReference type="FunFam" id="1.10.8.1220:FF:000001">
    <property type="entry name" value="Dynein axonemal heavy chain 5"/>
    <property type="match status" value="1"/>
</dbReference>
<keyword evidence="16" id="KW-0243">Dynein</keyword>
<dbReference type="FunFam" id="3.30.160.60:FF:000118">
    <property type="entry name" value="Ataxin-7-like protein 3"/>
    <property type="match status" value="1"/>
</dbReference>
<comment type="subcellular location">
    <subcellularLocation>
        <location evidence="2">Cell projection</location>
        <location evidence="2">Cilium</location>
        <location evidence="2">Flagellum</location>
    </subcellularLocation>
    <subcellularLocation>
        <location evidence="3">Cytoplasm</location>
        <location evidence="3">Cytoskeleton</location>
        <location evidence="3">Cilium axoneme</location>
    </subcellularLocation>
    <subcellularLocation>
        <location evidence="1 26">Nucleus</location>
    </subcellularLocation>
</comment>
<dbReference type="FunFam" id="1.20.1270.280:FF:000001">
    <property type="entry name" value="dynein heavy chain 7, axonemal"/>
    <property type="match status" value="1"/>
</dbReference>
<dbReference type="InterPro" id="IPR027417">
    <property type="entry name" value="P-loop_NTPase"/>
</dbReference>
<evidence type="ECO:0000256" key="9">
    <source>
        <dbReference type="ARBA" id="ARBA00022741"/>
    </source>
</evidence>
<dbReference type="SUPFAM" id="SSF52540">
    <property type="entry name" value="P-loop containing nucleoside triphosphate hydrolases"/>
    <property type="match status" value="4"/>
</dbReference>
<dbReference type="FunFam" id="1.10.8.720:FF:000001">
    <property type="entry name" value="dynein heavy chain 7, axonemal"/>
    <property type="match status" value="1"/>
</dbReference>
<evidence type="ECO:0000256" key="4">
    <source>
        <dbReference type="ARBA" id="ARBA00008887"/>
    </source>
</evidence>
<evidence type="ECO:0000256" key="8">
    <source>
        <dbReference type="ARBA" id="ARBA00022723"/>
    </source>
</evidence>
<keyword evidence="8 26" id="KW-0479">Metal-binding</keyword>
<evidence type="ECO:0000256" key="12">
    <source>
        <dbReference type="ARBA" id="ARBA00022840"/>
    </source>
</evidence>
<dbReference type="HOGENOM" id="CLU_000038_0_3_1"/>
<evidence type="ECO:0000256" key="24">
    <source>
        <dbReference type="ARBA" id="ARBA00023273"/>
    </source>
</evidence>
<evidence type="ECO:0000256" key="21">
    <source>
        <dbReference type="ARBA" id="ARBA00023175"/>
    </source>
</evidence>
<dbReference type="FunFam" id="3.10.490.20:FF:000001">
    <property type="entry name" value="dynein heavy chain 7, axonemal"/>
    <property type="match status" value="1"/>
</dbReference>
<dbReference type="InterPro" id="IPR042219">
    <property type="entry name" value="AAA_lid_11_sf"/>
</dbReference>
<dbReference type="InterPro" id="IPR041589">
    <property type="entry name" value="DNAH3_AAA_lid_1"/>
</dbReference>
<keyword evidence="21" id="KW-0505">Motor protein</keyword>
<dbReference type="Gene3D" id="1.10.8.720">
    <property type="entry name" value="Region D6 of dynein motor"/>
    <property type="match status" value="1"/>
</dbReference>
<dbReference type="Gene3D" id="1.20.58.1120">
    <property type="match status" value="1"/>
</dbReference>
<dbReference type="GO" id="GO:0003713">
    <property type="term" value="F:transcription coactivator activity"/>
    <property type="evidence" value="ECO:0007669"/>
    <property type="project" value="UniProtKB-UniRule"/>
</dbReference>
<dbReference type="Gene3D" id="6.10.140.1270">
    <property type="match status" value="1"/>
</dbReference>
<dbReference type="InterPro" id="IPR043160">
    <property type="entry name" value="Dynein_C_barrel"/>
</dbReference>
<evidence type="ECO:0000256" key="16">
    <source>
        <dbReference type="ARBA" id="ARBA00023017"/>
    </source>
</evidence>
<evidence type="ECO:0000256" key="25">
    <source>
        <dbReference type="ARBA" id="ARBA00055289"/>
    </source>
</evidence>
<organism evidence="29">
    <name type="scientific">Magallana gigas</name>
    <name type="common">Pacific oyster</name>
    <name type="synonym">Crassostrea gigas</name>
    <dbReference type="NCBI Taxonomy" id="29159"/>
    <lineage>
        <taxon>Eukaryota</taxon>
        <taxon>Metazoa</taxon>
        <taxon>Spiralia</taxon>
        <taxon>Lophotrochozoa</taxon>
        <taxon>Mollusca</taxon>
        <taxon>Bivalvia</taxon>
        <taxon>Autobranchia</taxon>
        <taxon>Pteriomorphia</taxon>
        <taxon>Ostreida</taxon>
        <taxon>Ostreoidea</taxon>
        <taxon>Ostreidae</taxon>
        <taxon>Magallana</taxon>
    </lineage>
</organism>
<dbReference type="InterPro" id="IPR035699">
    <property type="entry name" value="AAA_6"/>
</dbReference>
<protein>
    <recommendedName>
        <fullName evidence="26">SAGA-associated factor 11 homolog</fullName>
    </recommendedName>
</protein>
<sequence length="4558" mass="521267">MEVYVGDPICIYETGHLLTRSAHQFGVLVRIRCTHNFEKHFLCLQLMDSLPFSHLNGDLDHETLVSDVMYELIDDVTLGLCFEVHRACKNGTLFLGDTDPKSQREHELVDRAGVDVFGHVPTKKQFECVCPNCQRNLAASRFAPHLEKCMGMGRNSSRIANRRQAAMAKENESSRMSVLGDDSADDDNDLDWSYHVDRKIKKLKKDKSTHSPRRNKFNRFHKNGDSSSDRSATPEPGLSYEHLSQEERKQILVNTCGVISEHTKKMCAKSQKCHQHTDDQRVKVRQYLLGQSKIIGAPWLYNGYVVDMTSRMSRSSHGGKPFSANRTRVEGASKTTADGQKYPEIKQRGFYSDIIGTEADVAEVLEGPLTDHDTLWNVAKEKHIPKVTAFEEKTDVLETLKGHTYGPSTEITAISDFPIEASEPKVQLPFYTKPGECPRKIETERRRRLYSTLDLKSLLKSEGIKTDQLMPKESQFPVKLNVDPNDPAPFPPYLPLHLFDNEEHDIRTSGEWILMGHTNGHRKPVPGLALLPSKDSDKELDPTDPKIVYDWFEVGVLDYNPEDKCYLVQKVNSQGRVVDGSGKPVINGGIQPDGSRIELPSQYWIHRVRLMFRGEDPRVFARRVVDAFRLRKNTEALVRYSLYVDCMPMEGVGELDQASLKRMIEASRDVRGLKGDKRLDDYLQVLEKEVNIDFCRSMNRIIFDKTVENDPFTFGFVSQPEEANIVVPEKGCNVDITEYPFDSQYDDFTFNSLLTREESISAIGMVRSECNKVVIMSLFHIPTTKPMRLEEFEQTQAQATSQVSLFLKDSWISTLRNAIRTSLRDVGKGWFNIHEKNFQVYEISKLKKLMEMVKFIMQDSMRYLIQDSLVNFTQMVLDASHSTLKLPEDFTWGTDLISSTYKPKRNALFLVDLMLDNQGVHYSTNLNSFETMLVGLFDKAIGSTQNVPQLEKYILEDIFWSGTPLLESVGAHEPPVEKLRKQIKEAINQALIPMKAYAREYEKHLELMNLDINKYIADYEKKEGTTAVEVKQEVEMHLKEKDIIEATIPGNIVIGPFWVNTENVKQTLSKKRKNLSNAMLELLARKLRNQADDACEEFKEINRKLYNKPNCVEELSDMREWMKGIPERLQEHQEKIDKAMDDYELIEEFYYNLSTDDFNAKWTAIGWPHKIERQMEQTYEQLDQDEERFRKLQGSDQANFNDRLDTLQMVVAGMAAYTDISKAHEIANEVRRVNKQLKEAQGLASTYNNRERLFGMPVTNYEKLSKLVKEFEPFRNLWITVSDWLRWHESWMNDPLNAINSEEVEKNVNEAFKTMHKSVRFFQEMPNVQLVATEIKGLIEDFKPYIPLIQGLRNPGMRSRHWDQLSNDIGFPVRPKANLTFSKCLEMKLQDHMSTITKVAEVAGKEYSIEQALDKMEKEWENIKLEIKPYKDTGTYMIRTSEETSQLLDDHIVMTQSMSFSPYKKPFEDRISSWENKLKTTQDVLDEWITCQRSWLYLEPIFSSEDINRQLPVESKRYQTMERIWRKLMKTAKDNPQVISLCPDNRLLDNLRECNKLLEQVQKGLSEYLETKRNAFPRFYFLSDDELLQILSQTKDPTAVQPHLRKCFENVAMLKFEEDLKITRMYSAEGEDVAFMETLYPTGNVEDWMLEIERCMKESLRIIIRDSLKDYKEIKRTDWVLKWPGQVVIAGCQTYWTSEVTEALENKCLKEGYQKLLSQLDDLRNLVRLDLKKIERMTLSALIVIEVHARDVVARMVEENVANANDFEWISQLRYYWKEENLFIRAVNAEFSYGYEYLGNTLRLVITPLTDRCYLTLTGALHLKFGGAPAGPAGTGKTETTKDLAKAMAIQCVVFNCSDQLDFMAMGKFFKGLASAGAWACFDEFNRIDIEVLSVVAQQITTIQKAQQQRCQTVCEVQGLAFSVIGSGAWACFDEFNRINIEVLSVVAMQIITIQKAMDAKVDRFVFEGVELVLKPSCAVFITMNPGYAGRTELPDNLKALFRPVAMMVPDYALIAEISLFSFGFSDARVLAKKIVTTFKLSSEQLSSQDHYDFGMRAVKSVISAAGNLKRQYPDMNEELIVLRAIRDVNVPKFLVEDLKLFSGIVSDLFPNIKEEPIDYGALDTSLRKMCVKGGLKDVEGFISKCIQLFETTVVRHGLMLVGPTGSGKTKCYEVLKNAQTSLKGEMSPAGTEFETTLTYVLNPKSITMGQLYGEFDLLTHEWTDGILSTLIRIGSGATDPKKRWYVFDGPVDAVWIENMNTVLDDNKKLCLSSGEIIKLTEHMTMMFEVQDLAVASPATVSRCGMVYLEPSYIGLGPFVECWIRKLPDAIYPHKEKLEGLFEKFMEPAIKFVRKEMKEIVPTVDCNLVFSLLKLLDCFFQPFVPQEGDKPIPQARLDRIVELIEPWFFFSLVWSVGCTGDNDSWLKFSDWVRQQMKKEGCELPFPETGIVYNYRLDDAGISSSENDENLEEETEIQKVQWRNWLHGVPDFNIPPDTKFSDIIVPTMDTIRTSHVLEMLLKNKKTVLCVGPTGTGKTLTIADKLTSKMPKEFLPEFIVFSAKTSANQTQDLIDGKLDKRRKGVFGPPLGKYFIFFIDDLNMPALEQYGAQPPIELIRQWMDFYGWYDRKAIGDFRNLVDVNFCCAMGPPGGGRNPITARLQRHFNLLAFTEMEDPSKKKIFGTILKSWMPPSCAQYTDKMVETCILVYNVIITQLLPTPAKSHYTFNLRDLSKVFQGMLMMEQGKIEGINDVMKLWYHESCRVFQDRLVNDEDRSWFDNLMKSKMKSEFNIEFDDVVKQQPLIFGDFMSQGGDQKPYVEITDHEKMVKLLDEYLEDYNQINTAQMKLVLFMDAVKHVSRISRIIRQPLGNALLLGMGGSGRQSLTRLAAHINEYDCFQIELAKNYGMTEWRDDLKNTMMKAGLENKPMVFLFSDTQIKAESFLEDLNNILNSGDVPNIYAFDDLENIYTAMKPACQDMGMQPTKTNLFSLYTKNVRSNLHTVITMSPLGEIFRARLRQFPALVNCCTIDWFSEWPADALRSVALRFLMDIPELETTDQIMEGLVVMCQEIQVSVFNHSQKFLAELSRYNYVTPTSYLELLGIFSKLVGMKKTELNTARNRLKTGLDKLLTTADEVAKLSAELETMKPLLAEAVKESVATMEQISKDTLVAKDTMEVVEREEAQATVKAKETQAIADDAQRDLNEALPALEEAVASLKSLNKNDVVEVRAMTRPPVGVKMVVEAVCIMKEVKPKKIAGDKPGERINDYWDPGKALLSDPGKFLESLFKFDKDNIPDDVIKKIQPLIDNPDFTPAAIAKVSKACTSICLWTRAMHKYHFVARGVAPKRERLAQAQADLAETQAILEAAKMRLHDVQEGIATLQAKYDDCVRKKDELDQKCTECEQRLVRADKLIGGLADEKDRWKESVEKLESIINNYLGDVLVSAGYIAYLGPFTGKYRSDMQEEWVRKLDENKVPRTGEPTLVATLSDPVKVRSWQIAGLPKDNLSTENGVIVKYSRRWPLFIDPQGQANRWVKNMERDAGLDVIKLSDKDFLRSLENAVRFGKPCLLENIGTDLDPALEPILLKQTFKQQGSMVIKLGDAIIPYHDDFKFYITTKLPNPHYTPEVSTKVTLVNFTLSPSGLEDQMLGIVVAEERPDLEEAKNQLIISNAKMKQELKEIEDKILERLSSSEGSPVDDLDLIAVLEASKIKSQEIKAKVMVAEQTEKDIDVTRSQYIPVAINTQILFFCVADMANIDPMYQYSLEWFVTIFLGGIAHAERAEANNIKQRVLNINNFFTFSLYSNVCRSLFEKHKLLFAFLLCSRIKQHNGEIDMDEWRFLLAGGTSKPKEIPNPCEDWVSIRSWNDILTTGVLPKFASFSEEFKNHADGFKKIFDSSEPHREELPGKWNTDLDSFQKLIVLKCLRPDKVTNAMQDYVAENLGQRFIEPQTADLHLVFKDSSPTTPLIFVLSTGTDPAADLYKFADEMRFSKKLSAISLGQGQGPRAEAMMRSAMERGKWVFFQNCHLAPSWMPSLERLIEQIDPDKVHRDFRLWLTSMPSDKFPVYILQNGSKMTVEPPRGLKANLLKSYSGFTDDFLNSCGDKTVEFKHLLLSLCFFHGVGIERRKFGALGFNIPYEFTDGDLRICVSQLKMFLMEYKEIPFKVLVYTAGHINYGGRVTDDWDRRCMMSILNDFYKPEVLNEDYKFSESGIYKQIPPSNDHNGYMSYIKSLPINDTPEIFALHENANITFAQNETNTMLGALLLLQPKTSSGGGKSREEVMEETAKEILGKVPKPIPLDPIFEKYPVMYEQSMNTVLIQEVIRYNRLLETVHNSLQALLKALKGLVVMSQELENMANSLFINSVPSMWAGKAYPSLKPLASWVVDLEARMKFITDWIENGMPSVYWISGFFFPQAFLTGTLQNFARKRVISIDTISWDFKVMRESLTELTKQPDDGCYIRGLFLEGARWDPIKQMLAESRPKELYVDVPVIWLIPTANRKNPDKGIYECPVYKTLTRAGTLSTTGHSTNFVFAVELPTDQLQKHWIKRGVAMLCALNY</sequence>
<dbReference type="FunFam" id="3.40.50.300:FF:000362">
    <property type="entry name" value="Dynein, axonemal, heavy chain 6"/>
    <property type="match status" value="1"/>
</dbReference>
<evidence type="ECO:0000256" key="15">
    <source>
        <dbReference type="ARBA" id="ARBA00023015"/>
    </source>
</evidence>
<reference evidence="29" key="1">
    <citation type="journal article" date="2012" name="Nature">
        <title>The oyster genome reveals stress adaptation and complexity of shell formation.</title>
        <authorList>
            <person name="Zhang G."/>
            <person name="Fang X."/>
            <person name="Guo X."/>
            <person name="Li L."/>
            <person name="Luo R."/>
            <person name="Xu F."/>
            <person name="Yang P."/>
            <person name="Zhang L."/>
            <person name="Wang X."/>
            <person name="Qi H."/>
            <person name="Xiong Z."/>
            <person name="Que H."/>
            <person name="Xie Y."/>
            <person name="Holland P.W."/>
            <person name="Paps J."/>
            <person name="Zhu Y."/>
            <person name="Wu F."/>
            <person name="Chen Y."/>
            <person name="Wang J."/>
            <person name="Peng C."/>
            <person name="Meng J."/>
            <person name="Yang L."/>
            <person name="Liu J."/>
            <person name="Wen B."/>
            <person name="Zhang N."/>
            <person name="Huang Z."/>
            <person name="Zhu Q."/>
            <person name="Feng Y."/>
            <person name="Mount A."/>
            <person name="Hedgecock D."/>
            <person name="Xu Z."/>
            <person name="Liu Y."/>
            <person name="Domazet-Loso T."/>
            <person name="Du Y."/>
            <person name="Sun X."/>
            <person name="Zhang S."/>
            <person name="Liu B."/>
            <person name="Cheng P."/>
            <person name="Jiang X."/>
            <person name="Li J."/>
            <person name="Fan D."/>
            <person name="Wang W."/>
            <person name="Fu W."/>
            <person name="Wang T."/>
            <person name="Wang B."/>
            <person name="Zhang J."/>
            <person name="Peng Z."/>
            <person name="Li Y."/>
            <person name="Li N."/>
            <person name="Wang J."/>
            <person name="Chen M."/>
            <person name="He Y."/>
            <person name="Tan F."/>
            <person name="Song X."/>
            <person name="Zheng Q."/>
            <person name="Huang R."/>
            <person name="Yang H."/>
            <person name="Du X."/>
            <person name="Chen L."/>
            <person name="Yang M."/>
            <person name="Gaffney P.M."/>
            <person name="Wang S."/>
            <person name="Luo L."/>
            <person name="She Z."/>
            <person name="Ming Y."/>
            <person name="Huang W."/>
            <person name="Zhang S."/>
            <person name="Huang B."/>
            <person name="Zhang Y."/>
            <person name="Qu T."/>
            <person name="Ni P."/>
            <person name="Miao G."/>
            <person name="Wang J."/>
            <person name="Wang Q."/>
            <person name="Steinberg C.E."/>
            <person name="Wang H."/>
            <person name="Li N."/>
            <person name="Qian L."/>
            <person name="Zhang G."/>
            <person name="Li Y."/>
            <person name="Yang H."/>
            <person name="Liu X."/>
            <person name="Wang J."/>
            <person name="Yin Y."/>
            <person name="Wang J."/>
        </authorList>
    </citation>
    <scope>NUCLEOTIDE SEQUENCE [LARGE SCALE GENOMIC DNA]</scope>
    <source>
        <strain evidence="29">05x7-T-G4-1.051#20</strain>
    </source>
</reference>
<dbReference type="Gene3D" id="1.20.1270.280">
    <property type="match status" value="1"/>
</dbReference>
<dbReference type="GO" id="GO:0045505">
    <property type="term" value="F:dynein intermediate chain binding"/>
    <property type="evidence" value="ECO:0007669"/>
    <property type="project" value="InterPro"/>
</dbReference>
<dbReference type="Pfam" id="PF17857">
    <property type="entry name" value="AAA_lid_1"/>
    <property type="match status" value="1"/>
</dbReference>
<evidence type="ECO:0000256" key="3">
    <source>
        <dbReference type="ARBA" id="ARBA00004430"/>
    </source>
</evidence>
<dbReference type="GO" id="GO:0071819">
    <property type="term" value="C:DUBm complex"/>
    <property type="evidence" value="ECO:0007669"/>
    <property type="project" value="UniProtKB-UniRule"/>
</dbReference>
<proteinExistence type="inferred from homology"/>
<dbReference type="InterPro" id="IPR013246">
    <property type="entry name" value="SAGA_su_Sgf11"/>
</dbReference>
<dbReference type="Gene3D" id="1.20.920.30">
    <property type="match status" value="1"/>
</dbReference>
<dbReference type="FunFam" id="1.10.8.710:FF:000004">
    <property type="entry name" value="Dynein axonemal heavy chain 6"/>
    <property type="match status" value="1"/>
</dbReference>
<dbReference type="Pfam" id="PF12780">
    <property type="entry name" value="AAA_8"/>
    <property type="match status" value="1"/>
</dbReference>
<dbReference type="FunFam" id="1.20.58.1120:FF:000005">
    <property type="entry name" value="Dynein, axonemal, heavy chain 12"/>
    <property type="match status" value="1"/>
</dbReference>
<dbReference type="InterPro" id="IPR041228">
    <property type="entry name" value="Dynein_C"/>
</dbReference>
<dbReference type="Pfam" id="PF18199">
    <property type="entry name" value="Dynein_C"/>
    <property type="match status" value="1"/>
</dbReference>
<comment type="domain">
    <text evidence="26">The long N-terminal helix forms part of the 'assembly lobe' of the SAGA deubiquitination module.</text>
</comment>
<feature type="coiled-coil region" evidence="27">
    <location>
        <begin position="3349"/>
        <end position="3411"/>
    </location>
</feature>
<dbReference type="Gene3D" id="1.10.8.710">
    <property type="match status" value="1"/>
</dbReference>
<evidence type="ECO:0000256" key="14">
    <source>
        <dbReference type="ARBA" id="ARBA00022853"/>
    </source>
</evidence>
<dbReference type="HAMAP" id="MF_03047">
    <property type="entry name" value="Sgf11"/>
    <property type="match status" value="1"/>
</dbReference>
<dbReference type="Gene3D" id="1.20.140.100">
    <property type="entry name" value="Dynein heavy chain, N-terminal domain 2"/>
    <property type="match status" value="1"/>
</dbReference>
<dbReference type="FunFam" id="1.20.140.100:FF:000004">
    <property type="entry name" value="Dynein axonemal heavy chain 6"/>
    <property type="match status" value="1"/>
</dbReference>
<dbReference type="Gene3D" id="3.10.490.20">
    <property type="match status" value="1"/>
</dbReference>
<dbReference type="EMBL" id="JH816168">
    <property type="protein sequence ID" value="EKC41830.1"/>
    <property type="molecule type" value="Genomic_DNA"/>
</dbReference>
<comment type="similarity">
    <text evidence="26">Belongs to the SGF11 family.</text>
</comment>
<dbReference type="Gene3D" id="3.40.50.300">
    <property type="entry name" value="P-loop containing nucleotide triphosphate hydrolases"/>
    <property type="match status" value="6"/>
</dbReference>
<feature type="region of interest" description="Disordered" evidence="28">
    <location>
        <begin position="160"/>
        <end position="182"/>
    </location>
</feature>
<dbReference type="Gene3D" id="1.10.472.130">
    <property type="match status" value="1"/>
</dbReference>
<dbReference type="PANTHER" id="PTHR22878">
    <property type="entry name" value="DYNEIN HEAVY CHAIN 6, AXONEMAL-LIKE-RELATED"/>
    <property type="match status" value="1"/>
</dbReference>
<evidence type="ECO:0000313" key="29">
    <source>
        <dbReference type="EMBL" id="EKC41830.1"/>
    </source>
</evidence>
<feature type="zinc finger region" description="SGF11-type" evidence="26">
    <location>
        <begin position="128"/>
        <end position="149"/>
    </location>
</feature>
<evidence type="ECO:0000256" key="17">
    <source>
        <dbReference type="ARBA" id="ARBA00023054"/>
    </source>
</evidence>
<feature type="region of interest" description="Disordered" evidence="28">
    <location>
        <begin position="202"/>
        <end position="245"/>
    </location>
</feature>
<comment type="function">
    <text evidence="25">Force generating protein of cilia required for sperm flagellum motility. Produces force towards the minus ends of microtubules. Dynein has ATPase activity; the force-producing power stroke is thought to occur on release of ADP. Required in spermatozoa for the formation of the inner dynein arms and biogenesis of the axoneme.</text>
</comment>
<evidence type="ECO:0000256" key="28">
    <source>
        <dbReference type="SAM" id="MobiDB-lite"/>
    </source>
</evidence>